<proteinExistence type="predicted"/>
<organism evidence="1 2">
    <name type="scientific">Streblomastix strix</name>
    <dbReference type="NCBI Taxonomy" id="222440"/>
    <lineage>
        <taxon>Eukaryota</taxon>
        <taxon>Metamonada</taxon>
        <taxon>Preaxostyla</taxon>
        <taxon>Oxymonadida</taxon>
        <taxon>Streblomastigidae</taxon>
        <taxon>Streblomastix</taxon>
    </lineage>
</organism>
<dbReference type="AlphaFoldDB" id="A0A5J4UP83"/>
<sequence length="68" mass="6859">YALSSSFGGLELVNVIFTTEIYIGAGVGTSGASIAVCTLERAGFPNAGTSGLAGIQTAYINVIYPAQN</sequence>
<dbReference type="Proteomes" id="UP000324800">
    <property type="component" value="Unassembled WGS sequence"/>
</dbReference>
<reference evidence="1 2" key="1">
    <citation type="submission" date="2019-03" db="EMBL/GenBank/DDBJ databases">
        <title>Single cell metagenomics reveals metabolic interactions within the superorganism composed of flagellate Streblomastix strix and complex community of Bacteroidetes bacteria on its surface.</title>
        <authorList>
            <person name="Treitli S.C."/>
            <person name="Kolisko M."/>
            <person name="Husnik F."/>
            <person name="Keeling P."/>
            <person name="Hampl V."/>
        </authorList>
    </citation>
    <scope>NUCLEOTIDE SEQUENCE [LARGE SCALE GENOMIC DNA]</scope>
    <source>
        <strain evidence="1">ST1C</strain>
    </source>
</reference>
<accession>A0A5J4UP83</accession>
<evidence type="ECO:0000313" key="2">
    <source>
        <dbReference type="Proteomes" id="UP000324800"/>
    </source>
</evidence>
<dbReference type="EMBL" id="SNRW01013519">
    <property type="protein sequence ID" value="KAA6372526.1"/>
    <property type="molecule type" value="Genomic_DNA"/>
</dbReference>
<protein>
    <submittedName>
        <fullName evidence="1">Uncharacterized protein</fullName>
    </submittedName>
</protein>
<comment type="caution">
    <text evidence="1">The sequence shown here is derived from an EMBL/GenBank/DDBJ whole genome shotgun (WGS) entry which is preliminary data.</text>
</comment>
<name>A0A5J4UP83_9EUKA</name>
<gene>
    <name evidence="1" type="ORF">EZS28_031946</name>
</gene>
<feature type="non-terminal residue" evidence="1">
    <location>
        <position position="1"/>
    </location>
</feature>
<evidence type="ECO:0000313" key="1">
    <source>
        <dbReference type="EMBL" id="KAA6372526.1"/>
    </source>
</evidence>